<evidence type="ECO:0000313" key="3">
    <source>
        <dbReference type="Proteomes" id="UP000092578"/>
    </source>
</evidence>
<evidence type="ECO:0000256" key="1">
    <source>
        <dbReference type="SAM" id="Phobius"/>
    </source>
</evidence>
<dbReference type="EMBL" id="MAYT01000027">
    <property type="protein sequence ID" value="OCA85300.1"/>
    <property type="molecule type" value="Genomic_DNA"/>
</dbReference>
<feature type="transmembrane region" description="Helical" evidence="1">
    <location>
        <begin position="176"/>
        <end position="198"/>
    </location>
</feature>
<evidence type="ECO:0008006" key="4">
    <source>
        <dbReference type="Google" id="ProtNLM"/>
    </source>
</evidence>
<proteinExistence type="predicted"/>
<keyword evidence="1" id="KW-0472">Membrane</keyword>
<dbReference type="NCBIfam" id="NF041646">
    <property type="entry name" value="VC0807_fam"/>
    <property type="match status" value="1"/>
</dbReference>
<keyword evidence="3" id="KW-1185">Reference proteome</keyword>
<gene>
    <name evidence="2" type="ORF">A8F95_11570</name>
</gene>
<accession>A0A1B9AN53</accession>
<feature type="transmembrane region" description="Helical" evidence="1">
    <location>
        <begin position="37"/>
        <end position="57"/>
    </location>
</feature>
<feature type="transmembrane region" description="Helical" evidence="1">
    <location>
        <begin position="12"/>
        <end position="31"/>
    </location>
</feature>
<dbReference type="RefSeq" id="WP_065411271.1">
    <property type="nucleotide sequence ID" value="NZ_MAYT01000027.1"/>
</dbReference>
<protein>
    <recommendedName>
        <fullName evidence="4">Intracellular septation protein A</fullName>
    </recommendedName>
</protein>
<feature type="transmembrane region" description="Helical" evidence="1">
    <location>
        <begin position="64"/>
        <end position="82"/>
    </location>
</feature>
<organism evidence="2 3">
    <name type="scientific">Pseudobacillus wudalianchiensis</name>
    <dbReference type="NCBI Taxonomy" id="1743143"/>
    <lineage>
        <taxon>Bacteria</taxon>
        <taxon>Bacillati</taxon>
        <taxon>Bacillota</taxon>
        <taxon>Bacilli</taxon>
        <taxon>Bacillales</taxon>
        <taxon>Bacillaceae</taxon>
        <taxon>Pseudobacillus</taxon>
    </lineage>
</organism>
<comment type="caution">
    <text evidence="2">The sequence shown here is derived from an EMBL/GenBank/DDBJ whole genome shotgun (WGS) entry which is preliminary data.</text>
</comment>
<sequence>MKLASKRKVIQSVIGSIFINGLVPVVLYHVFLNHFSSFVSLLLATSVPLLDNLYHIVKHRKADAFGLFMLTGFVLSLLAFLLGGSEKLILMRESLVTGILGLIFIGSLFYSKPLIYHFAIRFSSSDESEQKGKFASHWEFPYFRFVLRVMTAVWGMALLVEAVIKTILVYELSTPAFLAVSQIVFYSVIGGTILWTVIYRRFAKTRLDLLIASRN</sequence>
<reference evidence="3" key="1">
    <citation type="submission" date="2016-05" db="EMBL/GenBank/DDBJ databases">
        <authorList>
            <person name="Liu B."/>
            <person name="Wang J."/>
            <person name="Zhu Y."/>
            <person name="Liu G."/>
            <person name="Chen Q."/>
            <person name="Chen Z."/>
            <person name="Lan J."/>
            <person name="Che J."/>
            <person name="Ge C."/>
            <person name="Shi H."/>
            <person name="Pan Z."/>
            <person name="Liu X."/>
        </authorList>
    </citation>
    <scope>NUCLEOTIDE SEQUENCE [LARGE SCALE GENOMIC DNA]</scope>
    <source>
        <strain evidence="3">FJAT-27215</strain>
    </source>
</reference>
<name>A0A1B9AN53_9BACI</name>
<feature type="transmembrane region" description="Helical" evidence="1">
    <location>
        <begin position="145"/>
        <end position="170"/>
    </location>
</feature>
<dbReference type="Proteomes" id="UP000092578">
    <property type="component" value="Unassembled WGS sequence"/>
</dbReference>
<feature type="transmembrane region" description="Helical" evidence="1">
    <location>
        <begin position="94"/>
        <end position="111"/>
    </location>
</feature>
<keyword evidence="1" id="KW-0812">Transmembrane</keyword>
<keyword evidence="1" id="KW-1133">Transmembrane helix</keyword>
<dbReference type="AlphaFoldDB" id="A0A1B9AN53"/>
<evidence type="ECO:0000313" key="2">
    <source>
        <dbReference type="EMBL" id="OCA85300.1"/>
    </source>
</evidence>